<dbReference type="Proteomes" id="UP000019197">
    <property type="component" value="Unassembled WGS sequence"/>
</dbReference>
<gene>
    <name evidence="1" type="ORF">XCR1_840134</name>
</gene>
<protein>
    <submittedName>
        <fullName evidence="1">Uncharacterized protein</fullName>
    </submittedName>
</protein>
<reference evidence="1 2" key="1">
    <citation type="submission" date="2013-11" db="EMBL/GenBank/DDBJ databases">
        <title>Draft genome sequence and annotation of the entomopathogenic bacterium, Xenorhabdus cabanillasi strain JM26.</title>
        <authorList>
            <person name="Gualtieri M."/>
            <person name="Ogier J.C."/>
            <person name="Pages S."/>
            <person name="Givaudan A."/>
            <person name="Gaudriault S."/>
        </authorList>
    </citation>
    <scope>NUCLEOTIDE SEQUENCE [LARGE SCALE GENOMIC DNA]</scope>
    <source>
        <strain evidence="1 2">JM26</strain>
    </source>
</reference>
<evidence type="ECO:0000313" key="2">
    <source>
        <dbReference type="Proteomes" id="UP000019197"/>
    </source>
</evidence>
<organism evidence="1 2">
    <name type="scientific">Xenorhabdus cabanillasii JM26</name>
    <dbReference type="NCBI Taxonomy" id="1427517"/>
    <lineage>
        <taxon>Bacteria</taxon>
        <taxon>Pseudomonadati</taxon>
        <taxon>Pseudomonadota</taxon>
        <taxon>Gammaproteobacteria</taxon>
        <taxon>Enterobacterales</taxon>
        <taxon>Morganellaceae</taxon>
        <taxon>Xenorhabdus</taxon>
    </lineage>
</organism>
<proteinExistence type="predicted"/>
<comment type="caution">
    <text evidence="1">The sequence shown here is derived from an EMBL/GenBank/DDBJ whole genome shotgun (WGS) entry which is preliminary data.</text>
</comment>
<dbReference type="EMBL" id="CBXE010000480">
    <property type="protein sequence ID" value="CDL87174.1"/>
    <property type="molecule type" value="Genomic_DNA"/>
</dbReference>
<evidence type="ECO:0000313" key="1">
    <source>
        <dbReference type="EMBL" id="CDL87174.1"/>
    </source>
</evidence>
<dbReference type="AlphaFoldDB" id="W1J8W5"/>
<sequence length="59" mass="6305">MHIILLSIGIVCVGQSPSACERALLRGHASSSREGFDSDSTEGAKDFRCGFIRSGFALF</sequence>
<accession>W1J8W5</accession>
<name>W1J8W5_9GAMM</name>